<keyword evidence="3" id="KW-0804">Transcription</keyword>
<evidence type="ECO:0000313" key="5">
    <source>
        <dbReference type="EMBL" id="SBN37822.1"/>
    </source>
</evidence>
<evidence type="ECO:0000259" key="4">
    <source>
        <dbReference type="PROSITE" id="PS50932"/>
    </source>
</evidence>
<dbReference type="SMART" id="SM00354">
    <property type="entry name" value="HTH_LACI"/>
    <property type="match status" value="1"/>
</dbReference>
<sequence>MSADETKVRAPTRADVARLAGVSTAVVSYVVNGGPRTVAPSTRLRVLNAIKQLNYRPNPSARALKRGSTHMLGLLVTEVLNPFFAEYIDALDEAASKLDRFLVLSVTREVPDHEAQAVTSLVNQGVDGLIFLCHVQDQRLYQAGGAGMARVMLDRNAPMDGFSSVGADSEEGAAMGTDHLIERGHRNIGLITGAMRRHNNDMRSVGWARELAAAGLPLSEPVVTTWTREGGYLGAKQLFERDEPPTAIMAGSDLIAIGVLQAAHEAGMDIPQDLAVVSFDGTSESAFSWPPLTTVRQPFEQMAEAAIQVLLDGSEAPRHQSFPMELIVRESSGPAVPSP</sequence>
<dbReference type="RefSeq" id="WP_404906659.1">
    <property type="nucleotide sequence ID" value="NZ_JBJDUN010000022.1"/>
</dbReference>
<dbReference type="CDD" id="cd01392">
    <property type="entry name" value="HTH_LacI"/>
    <property type="match status" value="1"/>
</dbReference>
<dbReference type="AlphaFoldDB" id="A0A2C7AQ58"/>
<evidence type="ECO:0000256" key="1">
    <source>
        <dbReference type="ARBA" id="ARBA00023015"/>
    </source>
</evidence>
<dbReference type="EMBL" id="LT576035">
    <property type="protein sequence ID" value="SBN37822.1"/>
    <property type="molecule type" value="Genomic_DNA"/>
</dbReference>
<reference evidence="5" key="1">
    <citation type="submission" date="2016-05" db="EMBL/GenBank/DDBJ databases">
        <authorList>
            <person name="Lavstsen T."/>
            <person name="Jespersen J.S."/>
        </authorList>
    </citation>
    <scope>NUCLEOTIDE SEQUENCE</scope>
    <source>
        <strain evidence="5">PFRJS10</strain>
    </source>
</reference>
<name>A0A2C7AQ58_9ACTN</name>
<proteinExistence type="predicted"/>
<dbReference type="PANTHER" id="PTHR30146">
    <property type="entry name" value="LACI-RELATED TRANSCRIPTIONAL REPRESSOR"/>
    <property type="match status" value="1"/>
</dbReference>
<dbReference type="Pfam" id="PF13377">
    <property type="entry name" value="Peripla_BP_3"/>
    <property type="match status" value="1"/>
</dbReference>
<evidence type="ECO:0000256" key="3">
    <source>
        <dbReference type="ARBA" id="ARBA00023163"/>
    </source>
</evidence>
<evidence type="ECO:0000256" key="2">
    <source>
        <dbReference type="ARBA" id="ARBA00023125"/>
    </source>
</evidence>
<dbReference type="GO" id="GO:0003700">
    <property type="term" value="F:DNA-binding transcription factor activity"/>
    <property type="evidence" value="ECO:0007669"/>
    <property type="project" value="TreeGrafter"/>
</dbReference>
<dbReference type="CDD" id="cd06267">
    <property type="entry name" value="PBP1_LacI_sugar_binding-like"/>
    <property type="match status" value="1"/>
</dbReference>
<accession>A0A2C7AQ58</accession>
<dbReference type="GO" id="GO:0000976">
    <property type="term" value="F:transcription cis-regulatory region binding"/>
    <property type="evidence" value="ECO:0007669"/>
    <property type="project" value="TreeGrafter"/>
</dbReference>
<dbReference type="InterPro" id="IPR046335">
    <property type="entry name" value="LacI/GalR-like_sensor"/>
</dbReference>
<organism evidence="5">
    <name type="scientific">Propionibacterium freudenreichii</name>
    <dbReference type="NCBI Taxonomy" id="1744"/>
    <lineage>
        <taxon>Bacteria</taxon>
        <taxon>Bacillati</taxon>
        <taxon>Actinomycetota</taxon>
        <taxon>Actinomycetes</taxon>
        <taxon>Propionibacteriales</taxon>
        <taxon>Propionibacteriaceae</taxon>
        <taxon>Propionibacterium</taxon>
    </lineage>
</organism>
<dbReference type="PANTHER" id="PTHR30146:SF109">
    <property type="entry name" value="HTH-TYPE TRANSCRIPTIONAL REGULATOR GALS"/>
    <property type="match status" value="1"/>
</dbReference>
<dbReference type="Gene3D" id="3.40.50.2300">
    <property type="match status" value="2"/>
</dbReference>
<dbReference type="InterPro" id="IPR010982">
    <property type="entry name" value="Lambda_DNA-bd_dom_sf"/>
</dbReference>
<dbReference type="InterPro" id="IPR000843">
    <property type="entry name" value="HTH_LacI"/>
</dbReference>
<dbReference type="SUPFAM" id="SSF47413">
    <property type="entry name" value="lambda repressor-like DNA-binding domains"/>
    <property type="match status" value="1"/>
</dbReference>
<keyword evidence="2" id="KW-0238">DNA-binding</keyword>
<dbReference type="InterPro" id="IPR028082">
    <property type="entry name" value="Peripla_BP_I"/>
</dbReference>
<dbReference type="PROSITE" id="PS50932">
    <property type="entry name" value="HTH_LACI_2"/>
    <property type="match status" value="1"/>
</dbReference>
<keyword evidence="1" id="KW-0805">Transcription regulation</keyword>
<dbReference type="SUPFAM" id="SSF53822">
    <property type="entry name" value="Periplasmic binding protein-like I"/>
    <property type="match status" value="1"/>
</dbReference>
<gene>
    <name evidence="5" type="ORF">PFR_JS10_179</name>
</gene>
<dbReference type="Pfam" id="PF00356">
    <property type="entry name" value="LacI"/>
    <property type="match status" value="1"/>
</dbReference>
<feature type="domain" description="HTH lacI-type" evidence="4">
    <location>
        <begin position="11"/>
        <end position="66"/>
    </location>
</feature>
<dbReference type="Gene3D" id="1.10.260.40">
    <property type="entry name" value="lambda repressor-like DNA-binding domains"/>
    <property type="match status" value="1"/>
</dbReference>
<protein>
    <submittedName>
        <fullName evidence="5">Ribose operon repressor</fullName>
    </submittedName>
</protein>